<organism evidence="1 2">
    <name type="scientific">candidate division CSSED10-310 bacterium</name>
    <dbReference type="NCBI Taxonomy" id="2855610"/>
    <lineage>
        <taxon>Bacteria</taxon>
        <taxon>Bacteria division CSSED10-310</taxon>
    </lineage>
</organism>
<proteinExistence type="predicted"/>
<sequence>MHLNQQISDCQGRTADNLLSGRYARGPLFSMVTVEIITFRQIGIDIAEYKKQFCPVLRCGVRIDLDQALFQDVLTLISMNHYRKGAQHVLHW</sequence>
<evidence type="ECO:0000313" key="1">
    <source>
        <dbReference type="EMBL" id="MFC1848814.1"/>
    </source>
</evidence>
<reference evidence="1 2" key="1">
    <citation type="submission" date="2024-09" db="EMBL/GenBank/DDBJ databases">
        <title>Laminarin stimulates single cell rates of sulfate reduction while oxygen inhibits transcriptomic activity in coastal marine sediment.</title>
        <authorList>
            <person name="Lindsay M."/>
            <person name="Orcutt B."/>
            <person name="Emerson D."/>
            <person name="Stepanauskas R."/>
            <person name="D'Angelo T."/>
        </authorList>
    </citation>
    <scope>NUCLEOTIDE SEQUENCE [LARGE SCALE GENOMIC DNA]</scope>
    <source>
        <strain evidence="1">SAG AM-311-K15</strain>
    </source>
</reference>
<accession>A0ABV6YRI3</accession>
<comment type="caution">
    <text evidence="1">The sequence shown here is derived from an EMBL/GenBank/DDBJ whole genome shotgun (WGS) entry which is preliminary data.</text>
</comment>
<dbReference type="EMBL" id="JBHPBY010000008">
    <property type="protein sequence ID" value="MFC1848814.1"/>
    <property type="molecule type" value="Genomic_DNA"/>
</dbReference>
<evidence type="ECO:0000313" key="2">
    <source>
        <dbReference type="Proteomes" id="UP001594351"/>
    </source>
</evidence>
<gene>
    <name evidence="1" type="ORF">ACFL27_01285</name>
</gene>
<protein>
    <submittedName>
        <fullName evidence="1">Uncharacterized protein</fullName>
    </submittedName>
</protein>
<name>A0ABV6YRI3_UNCC1</name>
<dbReference type="Proteomes" id="UP001594351">
    <property type="component" value="Unassembled WGS sequence"/>
</dbReference>
<keyword evidence="2" id="KW-1185">Reference proteome</keyword>